<gene>
    <name evidence="3" type="ORF">QQ008_06380</name>
</gene>
<keyword evidence="3" id="KW-0808">Transferase</keyword>
<dbReference type="InterPro" id="IPR050640">
    <property type="entry name" value="Bact_2-comp_sensor_kinase"/>
</dbReference>
<dbReference type="RefSeq" id="WP_346751006.1">
    <property type="nucleotide sequence ID" value="NZ_JAUJEA010000002.1"/>
</dbReference>
<sequence length="515" mass="60179">MNRSWVFFKPQDMKSLIKSIYFNASIQILVWGGIFLLYALPNSSWNDWTGWQRGLMLIEYFGLIFGLNVLSLIPSYLIQLKKYFPAILSIVAIFIVISSLTSLSGRYLSKQILPVEGEDYYQIHFSHKNWFENVERRIYFVVFLLNIVVHTKIRTKARRWYYTFGRLKHLDLILFGIFWSFALLREISHPGITGLLLVMTFVKIILSGIGFYLNAFVFIQRFLNKGKIRKYALYVLFSFLLIFVGKFLFRFPHFIELTNWEEKLDYFLKYSFIIDISACAVLIVIAVVFRFLYDSIIEYFTSSQQTKAELAGLKAQINPHFLFNTLNLLYSSALQEKSPKTAQGISQLSDMMRYAVYETREKQVSLKQEIAFIKSYVTLQKKRIAKDPDIKITVQLQEQEEIPELLVAPMLFIPFIENAFKHGVSYKYPSFIEIRMCSDDNSIHLITKNSKHPDQLTKDQLNTGVGLENTSKRLMLLYPENHSLEIEEKESEYSVKLSLLDLDHKPTNSSHAIRQ</sequence>
<feature type="domain" description="Signal transduction histidine kinase internal region" evidence="2">
    <location>
        <begin position="308"/>
        <end position="385"/>
    </location>
</feature>
<evidence type="ECO:0000256" key="1">
    <source>
        <dbReference type="SAM" id="Phobius"/>
    </source>
</evidence>
<keyword evidence="1" id="KW-0472">Membrane</keyword>
<evidence type="ECO:0000313" key="4">
    <source>
        <dbReference type="Proteomes" id="UP001172082"/>
    </source>
</evidence>
<feature type="transmembrane region" description="Helical" evidence="1">
    <location>
        <begin position="231"/>
        <end position="249"/>
    </location>
</feature>
<keyword evidence="4" id="KW-1185">Reference proteome</keyword>
<evidence type="ECO:0000313" key="3">
    <source>
        <dbReference type="EMBL" id="MDN5200976.1"/>
    </source>
</evidence>
<dbReference type="InterPro" id="IPR010559">
    <property type="entry name" value="Sig_transdc_His_kin_internal"/>
</dbReference>
<feature type="transmembrane region" description="Helical" evidence="1">
    <location>
        <begin position="83"/>
        <end position="103"/>
    </location>
</feature>
<reference evidence="3" key="1">
    <citation type="submission" date="2023-06" db="EMBL/GenBank/DDBJ databases">
        <title>Genomic of Parafulvivirga corallium.</title>
        <authorList>
            <person name="Wang G."/>
        </authorList>
    </citation>
    <scope>NUCLEOTIDE SEQUENCE</scope>
    <source>
        <strain evidence="3">BMA10</strain>
    </source>
</reference>
<feature type="transmembrane region" description="Helical" evidence="1">
    <location>
        <begin position="167"/>
        <end position="184"/>
    </location>
</feature>
<dbReference type="Proteomes" id="UP001172082">
    <property type="component" value="Unassembled WGS sequence"/>
</dbReference>
<feature type="transmembrane region" description="Helical" evidence="1">
    <location>
        <begin position="20"/>
        <end position="40"/>
    </location>
</feature>
<feature type="transmembrane region" description="Helical" evidence="1">
    <location>
        <begin position="269"/>
        <end position="293"/>
    </location>
</feature>
<evidence type="ECO:0000259" key="2">
    <source>
        <dbReference type="Pfam" id="PF06580"/>
    </source>
</evidence>
<keyword evidence="3" id="KW-0418">Kinase</keyword>
<feature type="transmembrane region" description="Helical" evidence="1">
    <location>
        <begin position="196"/>
        <end position="219"/>
    </location>
</feature>
<protein>
    <submittedName>
        <fullName evidence="3">Histidine kinase</fullName>
    </submittedName>
</protein>
<name>A0ABT8KJU8_9BACT</name>
<dbReference type="PANTHER" id="PTHR34220:SF7">
    <property type="entry name" value="SENSOR HISTIDINE KINASE YPDA"/>
    <property type="match status" value="1"/>
</dbReference>
<feature type="transmembrane region" description="Helical" evidence="1">
    <location>
        <begin position="60"/>
        <end position="78"/>
    </location>
</feature>
<proteinExistence type="predicted"/>
<dbReference type="Pfam" id="PF06580">
    <property type="entry name" value="His_kinase"/>
    <property type="match status" value="1"/>
</dbReference>
<organism evidence="3 4">
    <name type="scientific">Splendidivirga corallicola</name>
    <dbReference type="NCBI Taxonomy" id="3051826"/>
    <lineage>
        <taxon>Bacteria</taxon>
        <taxon>Pseudomonadati</taxon>
        <taxon>Bacteroidota</taxon>
        <taxon>Cytophagia</taxon>
        <taxon>Cytophagales</taxon>
        <taxon>Splendidivirgaceae</taxon>
        <taxon>Splendidivirga</taxon>
    </lineage>
</organism>
<comment type="caution">
    <text evidence="3">The sequence shown here is derived from an EMBL/GenBank/DDBJ whole genome shotgun (WGS) entry which is preliminary data.</text>
</comment>
<dbReference type="EMBL" id="JAUJEA010000002">
    <property type="protein sequence ID" value="MDN5200976.1"/>
    <property type="molecule type" value="Genomic_DNA"/>
</dbReference>
<dbReference type="PANTHER" id="PTHR34220">
    <property type="entry name" value="SENSOR HISTIDINE KINASE YPDA"/>
    <property type="match status" value="1"/>
</dbReference>
<accession>A0ABT8KJU8</accession>
<keyword evidence="1" id="KW-1133">Transmembrane helix</keyword>
<dbReference type="GO" id="GO:0016301">
    <property type="term" value="F:kinase activity"/>
    <property type="evidence" value="ECO:0007669"/>
    <property type="project" value="UniProtKB-KW"/>
</dbReference>
<keyword evidence="1" id="KW-0812">Transmembrane</keyword>
<feature type="transmembrane region" description="Helical" evidence="1">
    <location>
        <begin position="138"/>
        <end position="155"/>
    </location>
</feature>